<dbReference type="Gene3D" id="2.60.120.10">
    <property type="entry name" value="Jelly Rolls"/>
    <property type="match status" value="1"/>
</dbReference>
<keyword evidence="1" id="KW-0238">DNA-binding</keyword>
<dbReference type="SUPFAM" id="SSF51182">
    <property type="entry name" value="RmlC-like cupins"/>
    <property type="match status" value="1"/>
</dbReference>
<reference evidence="3 4" key="1">
    <citation type="submission" date="2018-06" db="EMBL/GenBank/DDBJ databases">
        <title>Genomic Encyclopedia of Type Strains, Phase III (KMG-III): the genomes of soil and plant-associated and newly described type strains.</title>
        <authorList>
            <person name="Whitman W."/>
        </authorList>
    </citation>
    <scope>NUCLEOTIDE SEQUENCE [LARGE SCALE GENOMIC DNA]</scope>
    <source>
        <strain evidence="3 4">CGMCC 4.7090</strain>
    </source>
</reference>
<proteinExistence type="predicted"/>
<organism evidence="3 4">
    <name type="scientific">Actinoplanes lutulentus</name>
    <dbReference type="NCBI Taxonomy" id="1287878"/>
    <lineage>
        <taxon>Bacteria</taxon>
        <taxon>Bacillati</taxon>
        <taxon>Actinomycetota</taxon>
        <taxon>Actinomycetes</taxon>
        <taxon>Micromonosporales</taxon>
        <taxon>Micromonosporaceae</taxon>
        <taxon>Actinoplanes</taxon>
    </lineage>
</organism>
<name>A0A327Z838_9ACTN</name>
<feature type="domain" description="HTH cro/C1-type" evidence="2">
    <location>
        <begin position="23"/>
        <end position="77"/>
    </location>
</feature>
<dbReference type="GO" id="GO:0003677">
    <property type="term" value="F:DNA binding"/>
    <property type="evidence" value="ECO:0007669"/>
    <property type="project" value="UniProtKB-KW"/>
</dbReference>
<dbReference type="InterPro" id="IPR013096">
    <property type="entry name" value="Cupin_2"/>
</dbReference>
<dbReference type="SUPFAM" id="SSF47413">
    <property type="entry name" value="lambda repressor-like DNA-binding domains"/>
    <property type="match status" value="1"/>
</dbReference>
<dbReference type="InterPro" id="IPR011051">
    <property type="entry name" value="RmlC_Cupin_sf"/>
</dbReference>
<dbReference type="InterPro" id="IPR001387">
    <property type="entry name" value="Cro/C1-type_HTH"/>
</dbReference>
<dbReference type="Pfam" id="PF07883">
    <property type="entry name" value="Cupin_2"/>
    <property type="match status" value="1"/>
</dbReference>
<evidence type="ECO:0000259" key="2">
    <source>
        <dbReference type="PROSITE" id="PS50943"/>
    </source>
</evidence>
<dbReference type="GO" id="GO:0003700">
    <property type="term" value="F:DNA-binding transcription factor activity"/>
    <property type="evidence" value="ECO:0007669"/>
    <property type="project" value="TreeGrafter"/>
</dbReference>
<evidence type="ECO:0000256" key="1">
    <source>
        <dbReference type="ARBA" id="ARBA00023125"/>
    </source>
</evidence>
<comment type="caution">
    <text evidence="3">The sequence shown here is derived from an EMBL/GenBank/DDBJ whole genome shotgun (WGS) entry which is preliminary data.</text>
</comment>
<dbReference type="CDD" id="cd02209">
    <property type="entry name" value="cupin_XRE_C"/>
    <property type="match status" value="1"/>
</dbReference>
<dbReference type="OrthoDB" id="9814751at2"/>
<dbReference type="GO" id="GO:0005829">
    <property type="term" value="C:cytosol"/>
    <property type="evidence" value="ECO:0007669"/>
    <property type="project" value="TreeGrafter"/>
</dbReference>
<dbReference type="InterPro" id="IPR050807">
    <property type="entry name" value="TransReg_Diox_bact_type"/>
</dbReference>
<dbReference type="CDD" id="cd00093">
    <property type="entry name" value="HTH_XRE"/>
    <property type="match status" value="1"/>
</dbReference>
<dbReference type="SMART" id="SM00530">
    <property type="entry name" value="HTH_XRE"/>
    <property type="match status" value="1"/>
</dbReference>
<dbReference type="RefSeq" id="WP_111652388.1">
    <property type="nucleotide sequence ID" value="NZ_JACHWI010000014.1"/>
</dbReference>
<dbReference type="EMBL" id="QLMJ01000015">
    <property type="protein sequence ID" value="RAK31490.1"/>
    <property type="molecule type" value="Genomic_DNA"/>
</dbReference>
<dbReference type="Pfam" id="PF01381">
    <property type="entry name" value="HTH_3"/>
    <property type="match status" value="1"/>
</dbReference>
<evidence type="ECO:0000313" key="3">
    <source>
        <dbReference type="EMBL" id="RAK31490.1"/>
    </source>
</evidence>
<keyword evidence="4" id="KW-1185">Reference proteome</keyword>
<dbReference type="PROSITE" id="PS50943">
    <property type="entry name" value="HTH_CROC1"/>
    <property type="match status" value="1"/>
</dbReference>
<sequence>MAGQVRRVAPATTTTGPAIGGRLRSARQARSLTLQQVSDATGLNKGFISRLERDEVSPSVASLVAICDVLGIRVGELFEPPPTSLVRAGEGRPINFGGVNVHELLLTPGTQTHLQVIHSTVEPGGGGGDQLYTLDCEVEFVYVVRGRLKVTISEDSVLLDAGDAFTFPGREPHTWSNALPDQECQVIWVLAPAP</sequence>
<dbReference type="Gene3D" id="1.10.260.40">
    <property type="entry name" value="lambda repressor-like DNA-binding domains"/>
    <property type="match status" value="1"/>
</dbReference>
<dbReference type="PANTHER" id="PTHR46797">
    <property type="entry name" value="HTH-TYPE TRANSCRIPTIONAL REGULATOR"/>
    <property type="match status" value="1"/>
</dbReference>
<dbReference type="InterPro" id="IPR010982">
    <property type="entry name" value="Lambda_DNA-bd_dom_sf"/>
</dbReference>
<protein>
    <submittedName>
        <fullName evidence="3">XRE family transcriptional regulator</fullName>
    </submittedName>
</protein>
<accession>A0A327Z838</accession>
<dbReference type="AlphaFoldDB" id="A0A327Z838"/>
<evidence type="ECO:0000313" key="4">
    <source>
        <dbReference type="Proteomes" id="UP000249341"/>
    </source>
</evidence>
<dbReference type="InterPro" id="IPR014710">
    <property type="entry name" value="RmlC-like_jellyroll"/>
</dbReference>
<dbReference type="PANTHER" id="PTHR46797:SF2">
    <property type="entry name" value="TRANSCRIPTIONAL REGULATOR"/>
    <property type="match status" value="1"/>
</dbReference>
<gene>
    <name evidence="3" type="ORF">B0I29_115297</name>
</gene>
<dbReference type="Proteomes" id="UP000249341">
    <property type="component" value="Unassembled WGS sequence"/>
</dbReference>